<accession>A0A517TA26</accession>
<reference evidence="1 2" key="1">
    <citation type="submission" date="2019-02" db="EMBL/GenBank/DDBJ databases">
        <title>Deep-cultivation of Planctomycetes and their phenomic and genomic characterization uncovers novel biology.</title>
        <authorList>
            <person name="Wiegand S."/>
            <person name="Jogler M."/>
            <person name="Boedeker C."/>
            <person name="Pinto D."/>
            <person name="Vollmers J."/>
            <person name="Rivas-Marin E."/>
            <person name="Kohn T."/>
            <person name="Peeters S.H."/>
            <person name="Heuer A."/>
            <person name="Rast P."/>
            <person name="Oberbeckmann S."/>
            <person name="Bunk B."/>
            <person name="Jeske O."/>
            <person name="Meyerdierks A."/>
            <person name="Storesund J.E."/>
            <person name="Kallscheuer N."/>
            <person name="Luecker S."/>
            <person name="Lage O.M."/>
            <person name="Pohl T."/>
            <person name="Merkel B.J."/>
            <person name="Hornburger P."/>
            <person name="Mueller R.-W."/>
            <person name="Bruemmer F."/>
            <person name="Labrenz M."/>
            <person name="Spormann A.M."/>
            <person name="Op den Camp H."/>
            <person name="Overmann J."/>
            <person name="Amann R."/>
            <person name="Jetten M.S.M."/>
            <person name="Mascher T."/>
            <person name="Medema M.H."/>
            <person name="Devos D.P."/>
            <person name="Kaster A.-K."/>
            <person name="Ovreas L."/>
            <person name="Rohde M."/>
            <person name="Galperin M.Y."/>
            <person name="Jogler C."/>
        </authorList>
    </citation>
    <scope>NUCLEOTIDE SEQUENCE [LARGE SCALE GENOMIC DNA]</scope>
    <source>
        <strain evidence="1 2">V22</strain>
    </source>
</reference>
<name>A0A517TA26_9PLAN</name>
<evidence type="ECO:0000313" key="1">
    <source>
        <dbReference type="EMBL" id="QDT65230.1"/>
    </source>
</evidence>
<dbReference type="KEGG" id="chya:V22_24770"/>
<dbReference type="PROSITE" id="PS51257">
    <property type="entry name" value="PROKAR_LIPOPROTEIN"/>
    <property type="match status" value="1"/>
</dbReference>
<evidence type="ECO:0000313" key="2">
    <source>
        <dbReference type="Proteomes" id="UP000319976"/>
    </source>
</evidence>
<dbReference type="EMBL" id="CP036316">
    <property type="protein sequence ID" value="QDT65230.1"/>
    <property type="molecule type" value="Genomic_DNA"/>
</dbReference>
<dbReference type="AlphaFoldDB" id="A0A517TA26"/>
<dbReference type="Proteomes" id="UP000319976">
    <property type="component" value="Chromosome"/>
</dbReference>
<protein>
    <recommendedName>
        <fullName evidence="3">Carboxypeptidase regulatory-like domain-containing protein</fullName>
    </recommendedName>
</protein>
<keyword evidence="2" id="KW-1185">Reference proteome</keyword>
<organism evidence="1 2">
    <name type="scientific">Calycomorphotria hydatis</name>
    <dbReference type="NCBI Taxonomy" id="2528027"/>
    <lineage>
        <taxon>Bacteria</taxon>
        <taxon>Pseudomonadati</taxon>
        <taxon>Planctomycetota</taxon>
        <taxon>Planctomycetia</taxon>
        <taxon>Planctomycetales</taxon>
        <taxon>Planctomycetaceae</taxon>
        <taxon>Calycomorphotria</taxon>
    </lineage>
</organism>
<proteinExistence type="predicted"/>
<dbReference type="RefSeq" id="WP_145263058.1">
    <property type="nucleotide sequence ID" value="NZ_CP036316.1"/>
</dbReference>
<sequence>MKNSAQVATVTILLTVMGLGCSLGNSDRVEVSGEVTLDAAPLKDGAISFFPLADGAVVGATIQDGTFRIPRRKGPKPGIYRVEIDSAAPTGKKTTEFDGVTIGEEYASIIPMNYNRQSVLEAELKSDDANELKFDLRSSQ</sequence>
<dbReference type="OrthoDB" id="289368at2"/>
<gene>
    <name evidence="1" type="ORF">V22_24770</name>
</gene>
<evidence type="ECO:0008006" key="3">
    <source>
        <dbReference type="Google" id="ProtNLM"/>
    </source>
</evidence>